<evidence type="ECO:0000313" key="2">
    <source>
        <dbReference type="EMBL" id="MFD1052118.1"/>
    </source>
</evidence>
<accession>A0ABW3MN33</accession>
<proteinExistence type="predicted"/>
<reference evidence="3" key="1">
    <citation type="journal article" date="2019" name="Int. J. Syst. Evol. Microbiol.">
        <title>The Global Catalogue of Microorganisms (GCM) 10K type strain sequencing project: providing services to taxonomists for standard genome sequencing and annotation.</title>
        <authorList>
            <consortium name="The Broad Institute Genomics Platform"/>
            <consortium name="The Broad Institute Genome Sequencing Center for Infectious Disease"/>
            <person name="Wu L."/>
            <person name="Ma J."/>
        </authorList>
    </citation>
    <scope>NUCLEOTIDE SEQUENCE [LARGE SCALE GENOMIC DNA]</scope>
    <source>
        <strain evidence="3">JCM 31486</strain>
    </source>
</reference>
<sequence>QSPSENKTPAKVEPAALDIATRWAKAFVNHDNVTAAQWLDGLRPFTTDEYLATNLAKIDPKAVPQNKVTGDPVATPDSYTSSVTVDVPTDSKKLRLTLIRTAGGWRVDEHNEVD</sequence>
<gene>
    <name evidence="2" type="ORF">ACFQ1S_44375</name>
</gene>
<keyword evidence="3" id="KW-1185">Reference proteome</keyword>
<name>A0ABW3MN33_9PSEU</name>
<evidence type="ECO:0000256" key="1">
    <source>
        <dbReference type="SAM" id="MobiDB-lite"/>
    </source>
</evidence>
<feature type="region of interest" description="Disordered" evidence="1">
    <location>
        <begin position="63"/>
        <end position="85"/>
    </location>
</feature>
<comment type="caution">
    <text evidence="2">The sequence shown here is derived from an EMBL/GenBank/DDBJ whole genome shotgun (WGS) entry which is preliminary data.</text>
</comment>
<evidence type="ECO:0000313" key="3">
    <source>
        <dbReference type="Proteomes" id="UP001597045"/>
    </source>
</evidence>
<organism evidence="2 3">
    <name type="scientific">Kibdelosporangium lantanae</name>
    <dbReference type="NCBI Taxonomy" id="1497396"/>
    <lineage>
        <taxon>Bacteria</taxon>
        <taxon>Bacillati</taxon>
        <taxon>Actinomycetota</taxon>
        <taxon>Actinomycetes</taxon>
        <taxon>Pseudonocardiales</taxon>
        <taxon>Pseudonocardiaceae</taxon>
        <taxon>Kibdelosporangium</taxon>
    </lineage>
</organism>
<dbReference type="Proteomes" id="UP001597045">
    <property type="component" value="Unassembled WGS sequence"/>
</dbReference>
<protein>
    <recommendedName>
        <fullName evidence="4">Conjugal transfer protein</fullName>
    </recommendedName>
</protein>
<evidence type="ECO:0008006" key="4">
    <source>
        <dbReference type="Google" id="ProtNLM"/>
    </source>
</evidence>
<feature type="non-terminal residue" evidence="2">
    <location>
        <position position="1"/>
    </location>
</feature>
<dbReference type="EMBL" id="JBHTIS010004144">
    <property type="protein sequence ID" value="MFD1052118.1"/>
    <property type="molecule type" value="Genomic_DNA"/>
</dbReference>